<dbReference type="EMBL" id="JAHRHY010000003">
    <property type="protein sequence ID" value="KAG9070955.1"/>
    <property type="molecule type" value="Genomic_DNA"/>
</dbReference>
<sequence length="191" mass="21444">MVDEASLTIHISDYYTSNIESCDSSSGDSSSDDYSSDDDDMGDDESILSDPTMANITDTKEFLEGNPTTDGEVKQKLNKYIVEEINKLVALLAICEKSMKTSYDPNLKEGNPGYRQMFPRVGKFKEVVPIDDPDTMKLINRLICLQFPKCQYNALHRNAKQAAIEIMQIALETNLKLMRQAGHPPRLQSLL</sequence>
<comment type="caution">
    <text evidence="2">The sequence shown here is derived from an EMBL/GenBank/DDBJ whole genome shotgun (WGS) entry which is preliminary data.</text>
</comment>
<accession>A0A9P7Y105</accession>
<feature type="compositionally biased region" description="Acidic residues" evidence="1">
    <location>
        <begin position="30"/>
        <end position="47"/>
    </location>
</feature>
<protein>
    <submittedName>
        <fullName evidence="2">Uncharacterized protein</fullName>
    </submittedName>
</protein>
<dbReference type="AlphaFoldDB" id="A0A9P7Y105"/>
<name>A0A9P7Y105_9FUNG</name>
<evidence type="ECO:0000256" key="1">
    <source>
        <dbReference type="SAM" id="MobiDB-lite"/>
    </source>
</evidence>
<evidence type="ECO:0000313" key="3">
    <source>
        <dbReference type="Proteomes" id="UP000707451"/>
    </source>
</evidence>
<keyword evidence="3" id="KW-1185">Reference proteome</keyword>
<evidence type="ECO:0000313" key="2">
    <source>
        <dbReference type="EMBL" id="KAG9070955.1"/>
    </source>
</evidence>
<gene>
    <name evidence="2" type="ORF">KI688_008498</name>
</gene>
<dbReference type="OrthoDB" id="2409932at2759"/>
<proteinExistence type="predicted"/>
<dbReference type="Proteomes" id="UP000707451">
    <property type="component" value="Unassembled WGS sequence"/>
</dbReference>
<reference evidence="2" key="1">
    <citation type="submission" date="2021-06" db="EMBL/GenBank/DDBJ databases">
        <title>Genome Sequence of Mortierella hyaline Strain SCG-10, a Cold-Adapted, Nitrate-Reducing Fungus Isolated from Soil in Minnesota, USA.</title>
        <authorList>
            <person name="Aldossari N."/>
        </authorList>
    </citation>
    <scope>NUCLEOTIDE SEQUENCE</scope>
    <source>
        <strain evidence="2">SCG-10</strain>
    </source>
</reference>
<organism evidence="2 3">
    <name type="scientific">Linnemannia hyalina</name>
    <dbReference type="NCBI Taxonomy" id="64524"/>
    <lineage>
        <taxon>Eukaryota</taxon>
        <taxon>Fungi</taxon>
        <taxon>Fungi incertae sedis</taxon>
        <taxon>Mucoromycota</taxon>
        <taxon>Mortierellomycotina</taxon>
        <taxon>Mortierellomycetes</taxon>
        <taxon>Mortierellales</taxon>
        <taxon>Mortierellaceae</taxon>
        <taxon>Linnemannia</taxon>
    </lineage>
</organism>
<feature type="region of interest" description="Disordered" evidence="1">
    <location>
        <begin position="20"/>
        <end position="50"/>
    </location>
</feature>